<proteinExistence type="predicted"/>
<reference evidence="1" key="1">
    <citation type="submission" date="2018-02" db="EMBL/GenBank/DDBJ databases">
        <title>Rhizophora mucronata_Transcriptome.</title>
        <authorList>
            <person name="Meera S.P."/>
            <person name="Sreeshan A."/>
            <person name="Augustine A."/>
        </authorList>
    </citation>
    <scope>NUCLEOTIDE SEQUENCE</scope>
    <source>
        <tissue evidence="1">Leaf</tissue>
    </source>
</reference>
<protein>
    <submittedName>
        <fullName evidence="1">Chorismate synthase</fullName>
    </submittedName>
</protein>
<evidence type="ECO:0000313" key="1">
    <source>
        <dbReference type="EMBL" id="MBW92001.1"/>
    </source>
</evidence>
<accession>A0A2P2JEV6</accession>
<dbReference type="AlphaFoldDB" id="A0A2P2JEV6"/>
<organism evidence="1">
    <name type="scientific">Rhizophora mucronata</name>
    <name type="common">Asiatic mangrove</name>
    <dbReference type="NCBI Taxonomy" id="61149"/>
    <lineage>
        <taxon>Eukaryota</taxon>
        <taxon>Viridiplantae</taxon>
        <taxon>Streptophyta</taxon>
        <taxon>Embryophyta</taxon>
        <taxon>Tracheophyta</taxon>
        <taxon>Spermatophyta</taxon>
        <taxon>Magnoliopsida</taxon>
        <taxon>eudicotyledons</taxon>
        <taxon>Gunneridae</taxon>
        <taxon>Pentapetalae</taxon>
        <taxon>rosids</taxon>
        <taxon>fabids</taxon>
        <taxon>Malpighiales</taxon>
        <taxon>Rhizophoraceae</taxon>
        <taxon>Rhizophora</taxon>
    </lineage>
</organism>
<name>A0A2P2JEV6_RHIMU</name>
<dbReference type="EMBL" id="GGEC01011518">
    <property type="protein sequence ID" value="MBW92001.1"/>
    <property type="molecule type" value="Transcribed_RNA"/>
</dbReference>
<sequence length="55" mass="5829">MLPISFQSETTRTIGRAKTSASPCAFVMCAEEVAVICDSLLIFPGSVLHPGQIFG</sequence>